<organism evidence="1">
    <name type="scientific">Kitasatospora camelliae</name>
    <dbReference type="NCBI Taxonomy" id="3156397"/>
    <lineage>
        <taxon>Bacteria</taxon>
        <taxon>Bacillati</taxon>
        <taxon>Actinomycetota</taxon>
        <taxon>Actinomycetes</taxon>
        <taxon>Kitasatosporales</taxon>
        <taxon>Streptomycetaceae</taxon>
        <taxon>Kitasatospora</taxon>
    </lineage>
</organism>
<proteinExistence type="predicted"/>
<dbReference type="AlphaFoldDB" id="A0AAU8K7T4"/>
<protein>
    <submittedName>
        <fullName evidence="1">Uncharacterized protein</fullName>
    </submittedName>
</protein>
<reference evidence="1" key="1">
    <citation type="submission" date="2024-06" db="EMBL/GenBank/DDBJ databases">
        <title>The genome sequences of Kitasatospora sp. strain HUAS MG31.</title>
        <authorList>
            <person name="Mo P."/>
        </authorList>
    </citation>
    <scope>NUCLEOTIDE SEQUENCE</scope>
    <source>
        <strain evidence="1">HUAS MG31</strain>
    </source>
</reference>
<dbReference type="RefSeq" id="WP_354644321.1">
    <property type="nucleotide sequence ID" value="NZ_CP159872.1"/>
</dbReference>
<sequence>MSEDLVDAAGLSSAVAPTGGDLRTVVHTAAVPTGQLHYATDLAVADIEAALDFLLPRLRDEIEKLDASSAAFRIAVALRQLVTDSAAIARWRLEELAADDFFNALSRRQSEQSLLNAWNRLAEALLPWGREEGYDTAGWRRVSHIDALSAAVQRNQDETYRAKLAERVRKASDR</sequence>
<dbReference type="KEGG" id="kcm:ABWK59_32900"/>
<name>A0AAU8K7T4_9ACTN</name>
<evidence type="ECO:0000313" key="1">
    <source>
        <dbReference type="EMBL" id="XCM83385.1"/>
    </source>
</evidence>
<dbReference type="EMBL" id="CP159872">
    <property type="protein sequence ID" value="XCM83385.1"/>
    <property type="molecule type" value="Genomic_DNA"/>
</dbReference>
<gene>
    <name evidence="1" type="ORF">ABWK59_32900</name>
</gene>
<accession>A0AAU8K7T4</accession>